<dbReference type="PANTHER" id="PTHR31449">
    <property type="entry name" value="UPF0598 PROTEIN C8ORF82"/>
    <property type="match status" value="1"/>
</dbReference>
<comment type="similarity">
    <text evidence="1">Belongs to the UPF0598 family.</text>
</comment>
<sequence>MKNTKMFRITSGLIRSYGILLTSSRKVHYVQGQSPEPKIREYFYYIDHQGMLFLDDSRMKNFTSCFKDTDFLVFFFKRVQMNNTGRYEEEFPFLSLCGRERNFIRCDDTPIVYTQVIQGEIKKRPKSFKKSSVVQINSQTPLSVNVSETDIGRDKDEYHLSCNYTGDLLTVPFNPEKVFVSKSEGRVYHPASSKVGGVGLIKSSLAFLFSEKFQFDDGVDKRPTHINWAGSLHQLNYDWIKEVTIPLNFFEKGMSVPGCTQEKPTVDEEDESALSVA</sequence>
<evidence type="ECO:0000256" key="1">
    <source>
        <dbReference type="ARBA" id="ARBA00006322"/>
    </source>
</evidence>
<dbReference type="InterPro" id="IPR028108">
    <property type="entry name" value="DUF4505"/>
</dbReference>
<dbReference type="OrthoDB" id="5596422at2759"/>
<accession>A0A8K0KDN1</accession>
<proteinExistence type="inferred from homology"/>
<evidence type="ECO:0000313" key="3">
    <source>
        <dbReference type="Proteomes" id="UP000792457"/>
    </source>
</evidence>
<dbReference type="Pfam" id="PF14956">
    <property type="entry name" value="DUF4505"/>
    <property type="match status" value="1"/>
</dbReference>
<name>A0A8K0KDN1_LADFU</name>
<reference evidence="2" key="2">
    <citation type="submission" date="2017-10" db="EMBL/GenBank/DDBJ databases">
        <title>Ladona fulva Genome sequencing and assembly.</title>
        <authorList>
            <person name="Murali S."/>
            <person name="Richards S."/>
            <person name="Bandaranaike D."/>
            <person name="Bellair M."/>
            <person name="Blankenburg K."/>
            <person name="Chao H."/>
            <person name="Dinh H."/>
            <person name="Doddapaneni H."/>
            <person name="Dugan-Rocha S."/>
            <person name="Elkadiri S."/>
            <person name="Gnanaolivu R."/>
            <person name="Hernandez B."/>
            <person name="Skinner E."/>
            <person name="Javaid M."/>
            <person name="Lee S."/>
            <person name="Li M."/>
            <person name="Ming W."/>
            <person name="Munidasa M."/>
            <person name="Muniz J."/>
            <person name="Nguyen L."/>
            <person name="Hughes D."/>
            <person name="Osuji N."/>
            <person name="Pu L.-L."/>
            <person name="Puazo M."/>
            <person name="Qu C."/>
            <person name="Quiroz J."/>
            <person name="Raj R."/>
            <person name="Weissenberger G."/>
            <person name="Xin Y."/>
            <person name="Zou X."/>
            <person name="Han Y."/>
            <person name="Worley K."/>
            <person name="Muzny D."/>
            <person name="Gibbs R."/>
        </authorList>
    </citation>
    <scope>NUCLEOTIDE SEQUENCE</scope>
    <source>
        <strain evidence="2">Sampled in the wild</strain>
    </source>
</reference>
<reference evidence="2" key="1">
    <citation type="submission" date="2013-04" db="EMBL/GenBank/DDBJ databases">
        <authorList>
            <person name="Qu J."/>
            <person name="Murali S.C."/>
            <person name="Bandaranaike D."/>
            <person name="Bellair M."/>
            <person name="Blankenburg K."/>
            <person name="Chao H."/>
            <person name="Dinh H."/>
            <person name="Doddapaneni H."/>
            <person name="Downs B."/>
            <person name="Dugan-Rocha S."/>
            <person name="Elkadiri S."/>
            <person name="Gnanaolivu R.D."/>
            <person name="Hernandez B."/>
            <person name="Javaid M."/>
            <person name="Jayaseelan J.C."/>
            <person name="Lee S."/>
            <person name="Li M."/>
            <person name="Ming W."/>
            <person name="Munidasa M."/>
            <person name="Muniz J."/>
            <person name="Nguyen L."/>
            <person name="Ongeri F."/>
            <person name="Osuji N."/>
            <person name="Pu L.-L."/>
            <person name="Puazo M."/>
            <person name="Qu C."/>
            <person name="Quiroz J."/>
            <person name="Raj R."/>
            <person name="Weissenberger G."/>
            <person name="Xin Y."/>
            <person name="Zou X."/>
            <person name="Han Y."/>
            <person name="Richards S."/>
            <person name="Worley K."/>
            <person name="Muzny D."/>
            <person name="Gibbs R."/>
        </authorList>
    </citation>
    <scope>NUCLEOTIDE SEQUENCE</scope>
    <source>
        <strain evidence="2">Sampled in the wild</strain>
    </source>
</reference>
<dbReference type="Proteomes" id="UP000792457">
    <property type="component" value="Unassembled WGS sequence"/>
</dbReference>
<protein>
    <submittedName>
        <fullName evidence="2">Uncharacterized protein</fullName>
    </submittedName>
</protein>
<comment type="caution">
    <text evidence="2">The sequence shown here is derived from an EMBL/GenBank/DDBJ whole genome shotgun (WGS) entry which is preliminary data.</text>
</comment>
<evidence type="ECO:0000313" key="2">
    <source>
        <dbReference type="EMBL" id="KAG8233221.1"/>
    </source>
</evidence>
<organism evidence="2 3">
    <name type="scientific">Ladona fulva</name>
    <name type="common">Scarce chaser dragonfly</name>
    <name type="synonym">Libellula fulva</name>
    <dbReference type="NCBI Taxonomy" id="123851"/>
    <lineage>
        <taxon>Eukaryota</taxon>
        <taxon>Metazoa</taxon>
        <taxon>Ecdysozoa</taxon>
        <taxon>Arthropoda</taxon>
        <taxon>Hexapoda</taxon>
        <taxon>Insecta</taxon>
        <taxon>Pterygota</taxon>
        <taxon>Palaeoptera</taxon>
        <taxon>Odonata</taxon>
        <taxon>Epiprocta</taxon>
        <taxon>Anisoptera</taxon>
        <taxon>Libelluloidea</taxon>
        <taxon>Libellulidae</taxon>
        <taxon>Ladona</taxon>
    </lineage>
</organism>
<dbReference type="EMBL" id="KZ308695">
    <property type="protein sequence ID" value="KAG8233221.1"/>
    <property type="molecule type" value="Genomic_DNA"/>
</dbReference>
<gene>
    <name evidence="2" type="ORF">J437_LFUL013276</name>
</gene>
<dbReference type="AlphaFoldDB" id="A0A8K0KDN1"/>
<dbReference type="PANTHER" id="PTHR31449:SF3">
    <property type="entry name" value="UPF0598 PROTEIN C8ORF82"/>
    <property type="match status" value="1"/>
</dbReference>
<keyword evidence="3" id="KW-1185">Reference proteome</keyword>